<organism evidence="4 5">
    <name type="scientific">Parasitella parasitica</name>
    <dbReference type="NCBI Taxonomy" id="35722"/>
    <lineage>
        <taxon>Eukaryota</taxon>
        <taxon>Fungi</taxon>
        <taxon>Fungi incertae sedis</taxon>
        <taxon>Mucoromycota</taxon>
        <taxon>Mucoromycotina</taxon>
        <taxon>Mucoromycetes</taxon>
        <taxon>Mucorales</taxon>
        <taxon>Mucorineae</taxon>
        <taxon>Mucoraceae</taxon>
        <taxon>Parasitella</taxon>
    </lineage>
</organism>
<reference evidence="4 5" key="1">
    <citation type="submission" date="2014-09" db="EMBL/GenBank/DDBJ databases">
        <authorList>
            <person name="Ellenberger Sabrina"/>
        </authorList>
    </citation>
    <scope>NUCLEOTIDE SEQUENCE [LARGE SCALE GENOMIC DNA]</scope>
    <source>
        <strain evidence="4 5">CBS 412.66</strain>
    </source>
</reference>
<evidence type="ECO:0000313" key="4">
    <source>
        <dbReference type="EMBL" id="CEP16577.1"/>
    </source>
</evidence>
<dbReference type="PANTHER" id="PTHR22603:SF66">
    <property type="entry name" value="ETHANOLAMINE KINASE"/>
    <property type="match status" value="1"/>
</dbReference>
<dbReference type="OrthoDB" id="10267235at2759"/>
<protein>
    <recommendedName>
        <fullName evidence="3">ethanolamine kinase</fullName>
        <ecNumber evidence="3">2.7.1.82</ecNumber>
    </recommendedName>
</protein>
<evidence type="ECO:0000256" key="1">
    <source>
        <dbReference type="ARBA" id="ARBA00037883"/>
    </source>
</evidence>
<dbReference type="Gene3D" id="3.90.1200.10">
    <property type="match status" value="1"/>
</dbReference>
<dbReference type="EC" id="2.7.1.82" evidence="3"/>
<comment type="similarity">
    <text evidence="2">Belongs to the choline/ethanolamine kinase family.</text>
</comment>
<dbReference type="CDD" id="cd05157">
    <property type="entry name" value="ETNK_euk"/>
    <property type="match status" value="1"/>
</dbReference>
<keyword evidence="5" id="KW-1185">Reference proteome</keyword>
<dbReference type="AlphaFoldDB" id="A0A0B7NGN5"/>
<dbReference type="STRING" id="35722.A0A0B7NGN5"/>
<dbReference type="Proteomes" id="UP000054107">
    <property type="component" value="Unassembled WGS sequence"/>
</dbReference>
<dbReference type="GO" id="GO:0005737">
    <property type="term" value="C:cytoplasm"/>
    <property type="evidence" value="ECO:0007669"/>
    <property type="project" value="TreeGrafter"/>
</dbReference>
<dbReference type="EMBL" id="LN733219">
    <property type="protein sequence ID" value="CEP16577.1"/>
    <property type="molecule type" value="Genomic_DNA"/>
</dbReference>
<evidence type="ECO:0000313" key="5">
    <source>
        <dbReference type="Proteomes" id="UP000054107"/>
    </source>
</evidence>
<dbReference type="SUPFAM" id="SSF56112">
    <property type="entry name" value="Protein kinase-like (PK-like)"/>
    <property type="match status" value="1"/>
</dbReference>
<proteinExistence type="inferred from homology"/>
<dbReference type="Pfam" id="PF01633">
    <property type="entry name" value="Choline_kinase"/>
    <property type="match status" value="1"/>
</dbReference>
<dbReference type="InterPro" id="IPR011009">
    <property type="entry name" value="Kinase-like_dom_sf"/>
</dbReference>
<sequence length="375" mass="44043">MPPNTSNRLSHDNDNISIEKSLNRLIESTPYFDIEVSNGTLFADALRVVSCVFPNWQDEDIEFFQCKDGITNQLVRVTYKPSDFSVLVRAYGKGSELIIDRKQEVVNIITLSAQNMCPPLYARFRNGLVYGFIKGKVSTVEELGQEKTAEWIAKKLAKWHLVQLPQQDSIESNKKEQKLWLTMFKWLDQVPEKYENPKTQSTFETLDMKKIRKELESLIKKLEMLNSPIVFSHNDLLYGNIIYDQDKGEANFIDYEYGCYAFRGFDIGNHFNEFAGFECEYWRYPSKEFQMKWIDWYLTENNNGVKPTEAEKEQVFKEVNGFSLASHYYWGLWAMIQAMVSDIDFNYMDYAVLRFKEYDKRKAEVLSSLKNTNQY</sequence>
<gene>
    <name evidence="4" type="primary">PARPA_10849.1 scaffold 41979</name>
</gene>
<dbReference type="GO" id="GO:0004305">
    <property type="term" value="F:ethanolamine kinase activity"/>
    <property type="evidence" value="ECO:0007669"/>
    <property type="project" value="UniProtKB-EC"/>
</dbReference>
<accession>A0A0B7NGN5</accession>
<dbReference type="Gene3D" id="3.30.200.20">
    <property type="entry name" value="Phosphorylase Kinase, domain 1"/>
    <property type="match status" value="1"/>
</dbReference>
<dbReference type="GO" id="GO:0006646">
    <property type="term" value="P:phosphatidylethanolamine biosynthetic process"/>
    <property type="evidence" value="ECO:0007669"/>
    <property type="project" value="TreeGrafter"/>
</dbReference>
<dbReference type="PANTHER" id="PTHR22603">
    <property type="entry name" value="CHOLINE/ETHANOALAMINE KINASE"/>
    <property type="match status" value="1"/>
</dbReference>
<comment type="pathway">
    <text evidence="1">Phospholipid metabolism; phosphatidylethanolamine biosynthesis; phosphatidylethanolamine from ethanolamine: step 1/3.</text>
</comment>
<name>A0A0B7NGN5_9FUNG</name>
<evidence type="ECO:0000256" key="3">
    <source>
        <dbReference type="ARBA" id="ARBA00038874"/>
    </source>
</evidence>
<evidence type="ECO:0000256" key="2">
    <source>
        <dbReference type="ARBA" id="ARBA00038211"/>
    </source>
</evidence>